<evidence type="ECO:0000259" key="1">
    <source>
        <dbReference type="PROSITE" id="PS51038"/>
    </source>
</evidence>
<accession>A0A9P6H1U8</accession>
<dbReference type="Proteomes" id="UP000736335">
    <property type="component" value="Unassembled WGS sequence"/>
</dbReference>
<protein>
    <recommendedName>
        <fullName evidence="1">BAH domain-containing protein</fullName>
    </recommendedName>
</protein>
<keyword evidence="3" id="KW-1185">Reference proteome</keyword>
<evidence type="ECO:0000313" key="3">
    <source>
        <dbReference type="Proteomes" id="UP000736335"/>
    </source>
</evidence>
<name>A0A9P6H1U8_9AGAM</name>
<organism evidence="2 3">
    <name type="scientific">Thelephora terrestris</name>
    <dbReference type="NCBI Taxonomy" id="56493"/>
    <lineage>
        <taxon>Eukaryota</taxon>
        <taxon>Fungi</taxon>
        <taxon>Dikarya</taxon>
        <taxon>Basidiomycota</taxon>
        <taxon>Agaricomycotina</taxon>
        <taxon>Agaricomycetes</taxon>
        <taxon>Thelephorales</taxon>
        <taxon>Thelephoraceae</taxon>
        <taxon>Thelephora</taxon>
    </lineage>
</organism>
<proteinExistence type="predicted"/>
<dbReference type="EMBL" id="WIUZ02000051">
    <property type="protein sequence ID" value="KAF9777304.1"/>
    <property type="molecule type" value="Genomic_DNA"/>
</dbReference>
<evidence type="ECO:0000313" key="2">
    <source>
        <dbReference type="EMBL" id="KAF9777304.1"/>
    </source>
</evidence>
<dbReference type="GO" id="GO:0003682">
    <property type="term" value="F:chromatin binding"/>
    <property type="evidence" value="ECO:0007669"/>
    <property type="project" value="InterPro"/>
</dbReference>
<feature type="domain" description="BAH" evidence="1">
    <location>
        <begin position="12"/>
        <end position="152"/>
    </location>
</feature>
<dbReference type="PROSITE" id="PS51038">
    <property type="entry name" value="BAH"/>
    <property type="match status" value="1"/>
</dbReference>
<dbReference type="AlphaFoldDB" id="A0A9P6H1U8"/>
<dbReference type="OrthoDB" id="10646528at2759"/>
<reference evidence="2" key="2">
    <citation type="submission" date="2020-11" db="EMBL/GenBank/DDBJ databases">
        <authorList>
            <consortium name="DOE Joint Genome Institute"/>
            <person name="Kuo A."/>
            <person name="Miyauchi S."/>
            <person name="Kiss E."/>
            <person name="Drula E."/>
            <person name="Kohler A."/>
            <person name="Sanchez-Garcia M."/>
            <person name="Andreopoulos B."/>
            <person name="Barry K.W."/>
            <person name="Bonito G."/>
            <person name="Buee M."/>
            <person name="Carver A."/>
            <person name="Chen C."/>
            <person name="Cichocki N."/>
            <person name="Clum A."/>
            <person name="Culley D."/>
            <person name="Crous P.W."/>
            <person name="Fauchery L."/>
            <person name="Girlanda M."/>
            <person name="Hayes R."/>
            <person name="Keri Z."/>
            <person name="Labutti K."/>
            <person name="Lipzen A."/>
            <person name="Lombard V."/>
            <person name="Magnuson J."/>
            <person name="Maillard F."/>
            <person name="Morin E."/>
            <person name="Murat C."/>
            <person name="Nolan M."/>
            <person name="Ohm R."/>
            <person name="Pangilinan J."/>
            <person name="Pereira M."/>
            <person name="Perotto S."/>
            <person name="Peter M."/>
            <person name="Riley R."/>
            <person name="Sitrit Y."/>
            <person name="Stielow B."/>
            <person name="Szollosi G."/>
            <person name="Zifcakova L."/>
            <person name="Stursova M."/>
            <person name="Spatafora J.W."/>
            <person name="Tedersoo L."/>
            <person name="Vaario L.-M."/>
            <person name="Yamada A."/>
            <person name="Yan M."/>
            <person name="Wang P."/>
            <person name="Xu J."/>
            <person name="Bruns T."/>
            <person name="Baldrian P."/>
            <person name="Vilgalys R."/>
            <person name="Henrissat B."/>
            <person name="Grigoriev I.V."/>
            <person name="Hibbett D."/>
            <person name="Nagy L.G."/>
            <person name="Martin F.M."/>
        </authorList>
    </citation>
    <scope>NUCLEOTIDE SEQUENCE</scope>
    <source>
        <strain evidence="2">UH-Tt-Lm1</strain>
    </source>
</reference>
<comment type="caution">
    <text evidence="2">The sequence shown here is derived from an EMBL/GenBank/DDBJ whole genome shotgun (WGS) entry which is preliminary data.</text>
</comment>
<sequence length="287" mass="31828">MQSKILVRYHSLTLQAGDCVEVKGETADEKPEVWFAKIVRFHLDNKESEVVDISNLEGAMVDVRWFYDPKDVLKQLPGIMKDPELHAIKQALNGAPHLLGTVPESIPVSTIQDVIFPVNVSALCVTRPEKASTVFYRWIYFDKAEGKSIVGFCSWFRKQWLKKPSNRKQKSGVQNTALGTGSGRFPKPYGSVSGVSAKSYTELEAFVKMPLLKGGPFGQVGTVPLVFSATRTLEKIQREGGATKGDWQGLLDEDLGSSYDNQLEKLSLANFGLLTSIVTCPECHQKF</sequence>
<gene>
    <name evidence="2" type="ORF">BJ322DRAFT_1025840</name>
</gene>
<reference evidence="2" key="1">
    <citation type="journal article" date="2020" name="Nat. Commun.">
        <title>Large-scale genome sequencing of mycorrhizal fungi provides insights into the early evolution of symbiotic traits.</title>
        <authorList>
            <person name="Miyauchi S."/>
            <person name="Kiss E."/>
            <person name="Kuo A."/>
            <person name="Drula E."/>
            <person name="Kohler A."/>
            <person name="Sanchez-Garcia M."/>
            <person name="Morin E."/>
            <person name="Andreopoulos B."/>
            <person name="Barry K.W."/>
            <person name="Bonito G."/>
            <person name="Buee M."/>
            <person name="Carver A."/>
            <person name="Chen C."/>
            <person name="Cichocki N."/>
            <person name="Clum A."/>
            <person name="Culley D."/>
            <person name="Crous P.W."/>
            <person name="Fauchery L."/>
            <person name="Girlanda M."/>
            <person name="Hayes R.D."/>
            <person name="Keri Z."/>
            <person name="LaButti K."/>
            <person name="Lipzen A."/>
            <person name="Lombard V."/>
            <person name="Magnuson J."/>
            <person name="Maillard F."/>
            <person name="Murat C."/>
            <person name="Nolan M."/>
            <person name="Ohm R.A."/>
            <person name="Pangilinan J."/>
            <person name="Pereira M.F."/>
            <person name="Perotto S."/>
            <person name="Peter M."/>
            <person name="Pfister S."/>
            <person name="Riley R."/>
            <person name="Sitrit Y."/>
            <person name="Stielow J.B."/>
            <person name="Szollosi G."/>
            <person name="Zifcakova L."/>
            <person name="Stursova M."/>
            <person name="Spatafora J.W."/>
            <person name="Tedersoo L."/>
            <person name="Vaario L.M."/>
            <person name="Yamada A."/>
            <person name="Yan M."/>
            <person name="Wang P."/>
            <person name="Xu J."/>
            <person name="Bruns T."/>
            <person name="Baldrian P."/>
            <person name="Vilgalys R."/>
            <person name="Dunand C."/>
            <person name="Henrissat B."/>
            <person name="Grigoriev I.V."/>
            <person name="Hibbett D."/>
            <person name="Nagy L.G."/>
            <person name="Martin F.M."/>
        </authorList>
    </citation>
    <scope>NUCLEOTIDE SEQUENCE</scope>
    <source>
        <strain evidence="2">UH-Tt-Lm1</strain>
    </source>
</reference>
<dbReference type="InterPro" id="IPR001025">
    <property type="entry name" value="BAH_dom"/>
</dbReference>
<dbReference type="Gene3D" id="2.30.30.490">
    <property type="match status" value="1"/>
</dbReference>
<dbReference type="InterPro" id="IPR043151">
    <property type="entry name" value="BAH_sf"/>
</dbReference>